<dbReference type="RefSeq" id="WP_115851395.1">
    <property type="nucleotide sequence ID" value="NZ_QTUC01000001.1"/>
</dbReference>
<proteinExistence type="predicted"/>
<protein>
    <recommendedName>
        <fullName evidence="3">Excreted virulence factor EspC (Type VII ESX diderm)</fullName>
    </recommendedName>
</protein>
<accession>A0A3D9V973</accession>
<keyword evidence="2" id="KW-1185">Reference proteome</keyword>
<evidence type="ECO:0000313" key="1">
    <source>
        <dbReference type="EMBL" id="REF38039.1"/>
    </source>
</evidence>
<evidence type="ECO:0000313" key="2">
    <source>
        <dbReference type="Proteomes" id="UP000256485"/>
    </source>
</evidence>
<sequence>MSGGDRRITRDLIRNIGDQIAANTREPLQKALDQAREAQKVQIANYTAVEHTYAGAYIAAVEFVTQDWDTKISDAQDVQSAIRHLADNWNEAEQKSTLKTD</sequence>
<dbReference type="EMBL" id="QTUC01000001">
    <property type="protein sequence ID" value="REF38039.1"/>
    <property type="molecule type" value="Genomic_DNA"/>
</dbReference>
<name>A0A3D9V973_THECX</name>
<gene>
    <name evidence="1" type="ORF">DFJ64_3508</name>
</gene>
<dbReference type="AlphaFoldDB" id="A0A3D9V973"/>
<comment type="caution">
    <text evidence="1">The sequence shown here is derived from an EMBL/GenBank/DDBJ whole genome shotgun (WGS) entry which is preliminary data.</text>
</comment>
<evidence type="ECO:0008006" key="3">
    <source>
        <dbReference type="Google" id="ProtNLM"/>
    </source>
</evidence>
<reference evidence="1 2" key="1">
    <citation type="submission" date="2018-08" db="EMBL/GenBank/DDBJ databases">
        <title>Sequencing the genomes of 1000 actinobacteria strains.</title>
        <authorList>
            <person name="Klenk H.-P."/>
        </authorList>
    </citation>
    <scope>NUCLEOTIDE SEQUENCE [LARGE SCALE GENOMIC DNA]</scope>
    <source>
        <strain evidence="1 2">DSM 22891</strain>
    </source>
</reference>
<organism evidence="1 2">
    <name type="scientific">Thermasporomyces composti</name>
    <dbReference type="NCBI Taxonomy" id="696763"/>
    <lineage>
        <taxon>Bacteria</taxon>
        <taxon>Bacillati</taxon>
        <taxon>Actinomycetota</taxon>
        <taxon>Actinomycetes</taxon>
        <taxon>Propionibacteriales</taxon>
        <taxon>Nocardioidaceae</taxon>
        <taxon>Thermasporomyces</taxon>
    </lineage>
</organism>
<dbReference type="Proteomes" id="UP000256485">
    <property type="component" value="Unassembled WGS sequence"/>
</dbReference>